<evidence type="ECO:0000313" key="1">
    <source>
        <dbReference type="EMBL" id="GAF90586.1"/>
    </source>
</evidence>
<protein>
    <submittedName>
        <fullName evidence="1">Uncharacterized protein</fullName>
    </submittedName>
</protein>
<comment type="caution">
    <text evidence="1">The sequence shown here is derived from an EMBL/GenBank/DDBJ whole genome shotgun (WGS) entry which is preliminary data.</text>
</comment>
<accession>X0TTQ2</accession>
<dbReference type="EMBL" id="BARS01016773">
    <property type="protein sequence ID" value="GAF90586.1"/>
    <property type="molecule type" value="Genomic_DNA"/>
</dbReference>
<reference evidence="1" key="1">
    <citation type="journal article" date="2014" name="Front. Microbiol.">
        <title>High frequency of phylogenetically diverse reductive dehalogenase-homologous genes in deep subseafloor sedimentary metagenomes.</title>
        <authorList>
            <person name="Kawai M."/>
            <person name="Futagami T."/>
            <person name="Toyoda A."/>
            <person name="Takaki Y."/>
            <person name="Nishi S."/>
            <person name="Hori S."/>
            <person name="Arai W."/>
            <person name="Tsubouchi T."/>
            <person name="Morono Y."/>
            <person name="Uchiyama I."/>
            <person name="Ito T."/>
            <person name="Fujiyama A."/>
            <person name="Inagaki F."/>
            <person name="Takami H."/>
        </authorList>
    </citation>
    <scope>NUCLEOTIDE SEQUENCE</scope>
    <source>
        <strain evidence="1">Expedition CK06-06</strain>
    </source>
</reference>
<dbReference type="AlphaFoldDB" id="X0TTQ2"/>
<feature type="non-terminal residue" evidence="1">
    <location>
        <position position="1"/>
    </location>
</feature>
<sequence length="30" mass="3411">TISSLAISRVTRVRASIRSTPMFFFVEIQP</sequence>
<organism evidence="1">
    <name type="scientific">marine sediment metagenome</name>
    <dbReference type="NCBI Taxonomy" id="412755"/>
    <lineage>
        <taxon>unclassified sequences</taxon>
        <taxon>metagenomes</taxon>
        <taxon>ecological metagenomes</taxon>
    </lineage>
</organism>
<gene>
    <name evidence="1" type="ORF">S01H1_27532</name>
</gene>
<proteinExistence type="predicted"/>
<name>X0TTQ2_9ZZZZ</name>